<evidence type="ECO:0000256" key="6">
    <source>
        <dbReference type="ARBA" id="ARBA00023054"/>
    </source>
</evidence>
<dbReference type="FunFam" id="1.10.10.10:FF:000322">
    <property type="entry name" value="Probable disease resistance protein At1g63360"/>
    <property type="match status" value="1"/>
</dbReference>
<dbReference type="HOGENOM" id="CLU_000837_25_0_1"/>
<dbReference type="GO" id="GO:0043531">
    <property type="term" value="F:ADP binding"/>
    <property type="evidence" value="ECO:0007669"/>
    <property type="project" value="InterPro"/>
</dbReference>
<dbReference type="GO" id="GO:0009626">
    <property type="term" value="P:plant-type hypersensitive response"/>
    <property type="evidence" value="ECO:0007669"/>
    <property type="project" value="UniProtKB-ARBA"/>
</dbReference>
<evidence type="ECO:0000259" key="10">
    <source>
        <dbReference type="Pfam" id="PF23598"/>
    </source>
</evidence>
<sequence>MDSATGAMGSLLLKLGELAMDEYNLQKGVKKNVEALRRELESMQVALRKVGDVPYDQLGEEVNLWARDVRELSYDAEDVVDSFMVRVDDQGSKGMVKKVAGRFGKAKARHDIADEIKDIMERAREAAARRDRYKVDDAVARFNNGVTRPAAAAGDPRLYGLYRNNAELVGIDEACDDLIKALTMGAEGLSNQQLKVISVVGLGGLGKTTLARAVHKRLKRQFECTAFVSVPSTPNIEKVFKDMLLELDKTKYKDIHNLIWDERQLIDELGDFLSNKRYFIVIDDIWDIPSWTAIRCALVENSAGSRIIATTRDFSIAEQIGIPHKLKTLNPESSKKLFYGRIFGSEDKCPMHLVEISEMILNKCGNAPLAIVTIASVLVAANKMENPTNEWNKVCTLIGSGQDNNQHVQNMRKILSLGYYRLPSHLRTCLLYISIFPEGYNIERFRLIRMWIAEGFIKPEKDGDNLFKLGDSYFNELINRSIIQPSDYDYGVPYASYESYCVHHMNLDLLRSLSTKENFVNVLGDILQQTSPASKARRLSLHNSKLELTTTQTNLKMSQVRSISIFSGSGISLLPSLSSFQVLRVLDIENCDLKEGCHLDLRHVCNLFHLRYLRLYECNYDCELPKEIEKLKFLQTLIVTGEVRLPSTIVELKRLMFLQVPEGTILPEGMGNLTSLEELSSIDIGQSPNFGKELRNLTKLRELELWWDEMDKSLEEVWIESLCNLHEIQNLRIFAVGDSSLDFLGERWMPSGRLWRFVTGVSCLFTIVPVWIRKNPSLLTNLTDLNISLQQLRQEDLKALGRLPTLLSLDLDADKSECLLTCAGEFCWLRSFRLCIKDSLQLTFQLGALPRVEIVHLGHLSVQDTRDGGNVDFDVGLENLLSLELVYVYLRRTTGTIDSDMESAKSALRHAAQIHPNHPTLVIKESSL</sequence>
<evidence type="ECO:0000259" key="7">
    <source>
        <dbReference type="Pfam" id="PF00931"/>
    </source>
</evidence>
<dbReference type="Pfam" id="PF00931">
    <property type="entry name" value="NB-ARC"/>
    <property type="match status" value="1"/>
</dbReference>
<dbReference type="Gene3D" id="3.80.10.10">
    <property type="entry name" value="Ribonuclease Inhibitor"/>
    <property type="match status" value="1"/>
</dbReference>
<evidence type="ECO:0000256" key="1">
    <source>
        <dbReference type="ARBA" id="ARBA00008894"/>
    </source>
</evidence>
<dbReference type="Gene3D" id="1.20.5.4130">
    <property type="match status" value="1"/>
</dbReference>
<accession>A0A0E0QQA3</accession>
<dbReference type="InterPro" id="IPR027417">
    <property type="entry name" value="P-loop_NTPase"/>
</dbReference>
<dbReference type="GO" id="GO:0002758">
    <property type="term" value="P:innate immune response-activating signaling pathway"/>
    <property type="evidence" value="ECO:0007669"/>
    <property type="project" value="UniProtKB-ARBA"/>
</dbReference>
<reference evidence="12" key="1">
    <citation type="submission" date="2013-06" db="EMBL/GenBank/DDBJ databases">
        <authorList>
            <person name="Zhao Q."/>
        </authorList>
    </citation>
    <scope>NUCLEOTIDE SEQUENCE</scope>
    <source>
        <strain evidence="12">cv. W1943</strain>
    </source>
</reference>
<keyword evidence="6" id="KW-0175">Coiled coil</keyword>
<proteinExistence type="inferred from homology"/>
<keyword evidence="4" id="KW-0547">Nucleotide-binding</keyword>
<dbReference type="PANTHER" id="PTHR23155">
    <property type="entry name" value="DISEASE RESISTANCE PROTEIN RP"/>
    <property type="match status" value="1"/>
</dbReference>
<evidence type="ECO:0008006" key="13">
    <source>
        <dbReference type="Google" id="ProtNLM"/>
    </source>
</evidence>
<evidence type="ECO:0000259" key="8">
    <source>
        <dbReference type="Pfam" id="PF18052"/>
    </source>
</evidence>
<evidence type="ECO:0000313" key="12">
    <source>
        <dbReference type="Proteomes" id="UP000008022"/>
    </source>
</evidence>
<dbReference type="SUPFAM" id="SSF52540">
    <property type="entry name" value="P-loop containing nucleoside triphosphate hydrolases"/>
    <property type="match status" value="1"/>
</dbReference>
<dbReference type="Gene3D" id="3.40.50.300">
    <property type="entry name" value="P-loop containing nucleotide triphosphate hydrolases"/>
    <property type="match status" value="1"/>
</dbReference>
<evidence type="ECO:0000256" key="2">
    <source>
        <dbReference type="ARBA" id="ARBA00022614"/>
    </source>
</evidence>
<dbReference type="STRING" id="4529.A0A0E0QQA3"/>
<dbReference type="Pfam" id="PF23559">
    <property type="entry name" value="WHD_DRP"/>
    <property type="match status" value="1"/>
</dbReference>
<keyword evidence="2" id="KW-0433">Leucine-rich repeat</keyword>
<evidence type="ECO:0000256" key="3">
    <source>
        <dbReference type="ARBA" id="ARBA00022737"/>
    </source>
</evidence>
<feature type="domain" description="Disease resistance protein winged helix" evidence="9">
    <location>
        <begin position="435"/>
        <end position="509"/>
    </location>
</feature>
<dbReference type="InterPro" id="IPR036388">
    <property type="entry name" value="WH-like_DNA-bd_sf"/>
</dbReference>
<dbReference type="AlphaFoldDB" id="A0A0E0QQA3"/>
<dbReference type="InterPro" id="IPR055414">
    <property type="entry name" value="LRR_R13L4/SHOC2-like"/>
</dbReference>
<dbReference type="GO" id="GO:0042742">
    <property type="term" value="P:defense response to bacterium"/>
    <property type="evidence" value="ECO:0007669"/>
    <property type="project" value="UniProtKB-ARBA"/>
</dbReference>
<keyword evidence="12" id="KW-1185">Reference proteome</keyword>
<dbReference type="eggNOG" id="KOG4658">
    <property type="taxonomic scope" value="Eukaryota"/>
</dbReference>
<dbReference type="InterPro" id="IPR041118">
    <property type="entry name" value="Rx_N"/>
</dbReference>
<protein>
    <recommendedName>
        <fullName evidence="13">AAA+ ATPase domain-containing protein</fullName>
    </recommendedName>
</protein>
<dbReference type="SUPFAM" id="SSF52058">
    <property type="entry name" value="L domain-like"/>
    <property type="match status" value="1"/>
</dbReference>
<comment type="similarity">
    <text evidence="1">Belongs to the disease resistance NB-LRR family.</text>
</comment>
<organism evidence="11 12">
    <name type="scientific">Oryza rufipogon</name>
    <name type="common">Brownbeard rice</name>
    <name type="synonym">Asian wild rice</name>
    <dbReference type="NCBI Taxonomy" id="4529"/>
    <lineage>
        <taxon>Eukaryota</taxon>
        <taxon>Viridiplantae</taxon>
        <taxon>Streptophyta</taxon>
        <taxon>Embryophyta</taxon>
        <taxon>Tracheophyta</taxon>
        <taxon>Spermatophyta</taxon>
        <taxon>Magnoliopsida</taxon>
        <taxon>Liliopsida</taxon>
        <taxon>Poales</taxon>
        <taxon>Poaceae</taxon>
        <taxon>BOP clade</taxon>
        <taxon>Oryzoideae</taxon>
        <taxon>Oryzeae</taxon>
        <taxon>Oryzinae</taxon>
        <taxon>Oryza</taxon>
    </lineage>
</organism>
<name>A0A0E0QQA3_ORYRU</name>
<dbReference type="EnsemblPlants" id="ORUFI09G07690.1">
    <property type="protein sequence ID" value="ORUFI09G07690.1"/>
    <property type="gene ID" value="ORUFI09G07690"/>
</dbReference>
<evidence type="ECO:0000259" key="9">
    <source>
        <dbReference type="Pfam" id="PF23559"/>
    </source>
</evidence>
<dbReference type="CDD" id="cd14798">
    <property type="entry name" value="RX-CC_like"/>
    <property type="match status" value="1"/>
</dbReference>
<keyword evidence="5" id="KW-0611">Plant defense</keyword>
<dbReference type="PANTHER" id="PTHR23155:SF1201">
    <property type="entry name" value="OS02G0301800 PROTEIN"/>
    <property type="match status" value="1"/>
</dbReference>
<dbReference type="Gene3D" id="1.10.10.10">
    <property type="entry name" value="Winged helix-like DNA-binding domain superfamily/Winged helix DNA-binding domain"/>
    <property type="match status" value="1"/>
</dbReference>
<evidence type="ECO:0000256" key="4">
    <source>
        <dbReference type="ARBA" id="ARBA00022741"/>
    </source>
</evidence>
<dbReference type="Pfam" id="PF23598">
    <property type="entry name" value="LRR_14"/>
    <property type="match status" value="1"/>
</dbReference>
<dbReference type="InterPro" id="IPR038005">
    <property type="entry name" value="RX-like_CC"/>
</dbReference>
<dbReference type="OMA" id="LTCAGEF"/>
<keyword evidence="3" id="KW-0677">Repeat</keyword>
<dbReference type="FunFam" id="3.40.50.300:FF:001091">
    <property type="entry name" value="Probable disease resistance protein At1g61300"/>
    <property type="match status" value="1"/>
</dbReference>
<dbReference type="Proteomes" id="UP000008022">
    <property type="component" value="Unassembled WGS sequence"/>
</dbReference>
<dbReference type="InterPro" id="IPR002182">
    <property type="entry name" value="NB-ARC"/>
</dbReference>
<evidence type="ECO:0000313" key="11">
    <source>
        <dbReference type="EnsemblPlants" id="ORUFI09G07690.1"/>
    </source>
</evidence>
<dbReference type="PRINTS" id="PR00364">
    <property type="entry name" value="DISEASERSIST"/>
</dbReference>
<feature type="domain" description="Disease resistance N-terminal" evidence="8">
    <location>
        <begin position="7"/>
        <end position="93"/>
    </location>
</feature>
<dbReference type="Gramene" id="ORUFI09G07690.1">
    <property type="protein sequence ID" value="ORUFI09G07690.1"/>
    <property type="gene ID" value="ORUFI09G07690"/>
</dbReference>
<dbReference type="InterPro" id="IPR044974">
    <property type="entry name" value="Disease_R_plants"/>
</dbReference>
<reference evidence="11" key="2">
    <citation type="submission" date="2015-06" db="UniProtKB">
        <authorList>
            <consortium name="EnsemblPlants"/>
        </authorList>
    </citation>
    <scope>IDENTIFICATION</scope>
</reference>
<dbReference type="InterPro" id="IPR042197">
    <property type="entry name" value="Apaf_helical"/>
</dbReference>
<feature type="domain" description="Disease resistance R13L4/SHOC-2-like LRR" evidence="10">
    <location>
        <begin position="559"/>
        <end position="921"/>
    </location>
</feature>
<dbReference type="InterPro" id="IPR058922">
    <property type="entry name" value="WHD_DRP"/>
</dbReference>
<dbReference type="Pfam" id="PF18052">
    <property type="entry name" value="Rx_N"/>
    <property type="match status" value="1"/>
</dbReference>
<evidence type="ECO:0000256" key="5">
    <source>
        <dbReference type="ARBA" id="ARBA00022821"/>
    </source>
</evidence>
<dbReference type="Gene3D" id="1.10.8.430">
    <property type="entry name" value="Helical domain of apoptotic protease-activating factors"/>
    <property type="match status" value="1"/>
</dbReference>
<feature type="domain" description="NB-ARC" evidence="7">
    <location>
        <begin position="188"/>
        <end position="343"/>
    </location>
</feature>
<dbReference type="InterPro" id="IPR032675">
    <property type="entry name" value="LRR_dom_sf"/>
</dbReference>